<keyword evidence="2" id="KW-0812">Transmembrane</keyword>
<gene>
    <name evidence="4" type="ORF">KIH74_34310</name>
</gene>
<dbReference type="Gene3D" id="3.30.70.270">
    <property type="match status" value="1"/>
</dbReference>
<dbReference type="InterPro" id="IPR029787">
    <property type="entry name" value="Nucleotide_cyclase"/>
</dbReference>
<evidence type="ECO:0000313" key="5">
    <source>
        <dbReference type="Proteomes" id="UP001197247"/>
    </source>
</evidence>
<comment type="caution">
    <text evidence="4">The sequence shown here is derived from an EMBL/GenBank/DDBJ whole genome shotgun (WGS) entry which is preliminary data.</text>
</comment>
<evidence type="ECO:0000256" key="2">
    <source>
        <dbReference type="SAM" id="Phobius"/>
    </source>
</evidence>
<dbReference type="CDD" id="cd01949">
    <property type="entry name" value="GGDEF"/>
    <property type="match status" value="1"/>
</dbReference>
<organism evidence="4 5">
    <name type="scientific">Kineosporia corallincola</name>
    <dbReference type="NCBI Taxonomy" id="2835133"/>
    <lineage>
        <taxon>Bacteria</taxon>
        <taxon>Bacillati</taxon>
        <taxon>Actinomycetota</taxon>
        <taxon>Actinomycetes</taxon>
        <taxon>Kineosporiales</taxon>
        <taxon>Kineosporiaceae</taxon>
        <taxon>Kineosporia</taxon>
    </lineage>
</organism>
<sequence length="525" mass="55213">MAASVDRAAGPAHRARAVLLGLALVCLGLLVAVPLTGSELGLWLTCAHWVVSGGVAVLGTLLARTAAGSAPDREGWGLLLTGQLCWLAAVVIYDGFVLTGRYPPSPTVSDVLWLGAGVVSAAGLRRLGRARTRRRDLSWMELAPLGAAVCVLLLVLLWPQIERSTLGPVAVVTILAYPFVYVSIAMVMIQAVVAGSLQLRHNWGLGAVLAGLVVEAGTFVAWAPPLLGQTYLVGDSLLDPAWSIGMMLIGVGAWAARPVEGRADLTGARNRGGVLPTVSFLLLSAVQIVATGRDARMGALSIGVGMVGVLLAIRGSALRRTNAALRLDSRTDPLMGIANRLQLVDDLRDADERAAEGERYAVALFDLDHFKAYNDGLGHQAGDLALQSVAMLLDRTSRGGDRIYRYGGEELLLLIRGVDLDQARQVAERQRGALEQARLSHPGNEPYGVMTTSVGVACVLPGETPQQVTERADAALYRAKEQGRNRVVAAGVPVPPAKDAVVPRPRSGDHDAAQPSPGGPGQPHA</sequence>
<protein>
    <submittedName>
        <fullName evidence="4">GGDEF domain-containing protein</fullName>
    </submittedName>
</protein>
<proteinExistence type="predicted"/>
<dbReference type="SMART" id="SM00267">
    <property type="entry name" value="GGDEF"/>
    <property type="match status" value="1"/>
</dbReference>
<keyword evidence="2" id="KW-1133">Transmembrane helix</keyword>
<feature type="transmembrane region" description="Helical" evidence="2">
    <location>
        <begin position="272"/>
        <end position="290"/>
    </location>
</feature>
<dbReference type="PANTHER" id="PTHR45138">
    <property type="entry name" value="REGULATORY COMPONENTS OF SENSORY TRANSDUCTION SYSTEM"/>
    <property type="match status" value="1"/>
</dbReference>
<dbReference type="PANTHER" id="PTHR45138:SF9">
    <property type="entry name" value="DIGUANYLATE CYCLASE DGCM-RELATED"/>
    <property type="match status" value="1"/>
</dbReference>
<name>A0ABS5TTF4_9ACTN</name>
<evidence type="ECO:0000313" key="4">
    <source>
        <dbReference type="EMBL" id="MBT0774070.1"/>
    </source>
</evidence>
<feature type="transmembrane region" description="Helical" evidence="2">
    <location>
        <begin position="170"/>
        <end position="191"/>
    </location>
</feature>
<evidence type="ECO:0000256" key="1">
    <source>
        <dbReference type="SAM" id="MobiDB-lite"/>
    </source>
</evidence>
<dbReference type="RefSeq" id="WP_214160608.1">
    <property type="nucleotide sequence ID" value="NZ_JAHBAY010000023.1"/>
</dbReference>
<keyword evidence="5" id="KW-1185">Reference proteome</keyword>
<feature type="transmembrane region" description="Helical" evidence="2">
    <location>
        <begin position="139"/>
        <end position="158"/>
    </location>
</feature>
<feature type="transmembrane region" description="Helical" evidence="2">
    <location>
        <begin position="111"/>
        <end position="127"/>
    </location>
</feature>
<feature type="transmembrane region" description="Helical" evidence="2">
    <location>
        <begin position="75"/>
        <end position="99"/>
    </location>
</feature>
<reference evidence="4 5" key="1">
    <citation type="submission" date="2021-05" db="EMBL/GenBank/DDBJ databases">
        <title>Kineosporia and Streptomyces sp. nov. two new marine actinobacteria isolated from Coral.</title>
        <authorList>
            <person name="Buangrab K."/>
            <person name="Sutthacheep M."/>
            <person name="Yeemin T."/>
            <person name="Harunari E."/>
            <person name="Igarashi Y."/>
            <person name="Kanchanasin P."/>
            <person name="Tanasupawat S."/>
            <person name="Phongsopitanun W."/>
        </authorList>
    </citation>
    <scope>NUCLEOTIDE SEQUENCE [LARGE SCALE GENOMIC DNA]</scope>
    <source>
        <strain evidence="4 5">J2-2</strain>
    </source>
</reference>
<dbReference type="NCBIfam" id="TIGR00254">
    <property type="entry name" value="GGDEF"/>
    <property type="match status" value="1"/>
</dbReference>
<feature type="domain" description="GGDEF" evidence="3">
    <location>
        <begin position="358"/>
        <end position="492"/>
    </location>
</feature>
<feature type="compositionally biased region" description="Low complexity" evidence="1">
    <location>
        <begin position="488"/>
        <end position="505"/>
    </location>
</feature>
<dbReference type="InterPro" id="IPR043128">
    <property type="entry name" value="Rev_trsase/Diguanyl_cyclase"/>
</dbReference>
<dbReference type="Pfam" id="PF00990">
    <property type="entry name" value="GGDEF"/>
    <property type="match status" value="1"/>
</dbReference>
<dbReference type="PROSITE" id="PS50887">
    <property type="entry name" value="GGDEF"/>
    <property type="match status" value="1"/>
</dbReference>
<feature type="region of interest" description="Disordered" evidence="1">
    <location>
        <begin position="488"/>
        <end position="525"/>
    </location>
</feature>
<keyword evidence="2" id="KW-0472">Membrane</keyword>
<evidence type="ECO:0000259" key="3">
    <source>
        <dbReference type="PROSITE" id="PS50887"/>
    </source>
</evidence>
<accession>A0ABS5TTF4</accession>
<dbReference type="EMBL" id="JAHBAY010000023">
    <property type="protein sequence ID" value="MBT0774070.1"/>
    <property type="molecule type" value="Genomic_DNA"/>
</dbReference>
<dbReference type="Proteomes" id="UP001197247">
    <property type="component" value="Unassembled WGS sequence"/>
</dbReference>
<feature type="transmembrane region" description="Helical" evidence="2">
    <location>
        <begin position="42"/>
        <end position="63"/>
    </location>
</feature>
<feature type="transmembrane region" description="Helical" evidence="2">
    <location>
        <begin position="296"/>
        <end position="313"/>
    </location>
</feature>
<dbReference type="SUPFAM" id="SSF55073">
    <property type="entry name" value="Nucleotide cyclase"/>
    <property type="match status" value="1"/>
</dbReference>
<dbReference type="InterPro" id="IPR000160">
    <property type="entry name" value="GGDEF_dom"/>
</dbReference>
<feature type="transmembrane region" description="Helical" evidence="2">
    <location>
        <begin position="203"/>
        <end position="222"/>
    </location>
</feature>
<dbReference type="InterPro" id="IPR050469">
    <property type="entry name" value="Diguanylate_Cyclase"/>
</dbReference>
<feature type="transmembrane region" description="Helical" evidence="2">
    <location>
        <begin position="242"/>
        <end position="260"/>
    </location>
</feature>